<protein>
    <submittedName>
        <fullName evidence="2">GNAT family N-acetyltransferase</fullName>
    </submittedName>
</protein>
<dbReference type="CDD" id="cd04301">
    <property type="entry name" value="NAT_SF"/>
    <property type="match status" value="1"/>
</dbReference>
<dbReference type="InterPro" id="IPR016181">
    <property type="entry name" value="Acyl_CoA_acyltransferase"/>
</dbReference>
<dbReference type="EMBL" id="JBBMES010000002">
    <property type="protein sequence ID" value="MEQ2533896.1"/>
    <property type="molecule type" value="Genomic_DNA"/>
</dbReference>
<dbReference type="InterPro" id="IPR000182">
    <property type="entry name" value="GNAT_dom"/>
</dbReference>
<proteinExistence type="predicted"/>
<keyword evidence="3" id="KW-1185">Reference proteome</keyword>
<evidence type="ECO:0000313" key="2">
    <source>
        <dbReference type="EMBL" id="MEQ2533896.1"/>
    </source>
</evidence>
<dbReference type="Proteomes" id="UP001480973">
    <property type="component" value="Unassembled WGS sequence"/>
</dbReference>
<feature type="domain" description="N-acetyltransferase" evidence="1">
    <location>
        <begin position="1"/>
        <end position="107"/>
    </location>
</feature>
<comment type="caution">
    <text evidence="2">The sequence shown here is derived from an EMBL/GenBank/DDBJ whole genome shotgun (WGS) entry which is preliminary data.</text>
</comment>
<dbReference type="Pfam" id="PF13508">
    <property type="entry name" value="Acetyltransf_7"/>
    <property type="match status" value="1"/>
</dbReference>
<dbReference type="Gene3D" id="3.40.630.30">
    <property type="match status" value="1"/>
</dbReference>
<accession>A0ABV1GKF0</accession>
<reference evidence="2 3" key="1">
    <citation type="submission" date="2024-03" db="EMBL/GenBank/DDBJ databases">
        <title>Human intestinal bacterial collection.</title>
        <authorList>
            <person name="Pauvert C."/>
            <person name="Hitch T.C.A."/>
            <person name="Clavel T."/>
        </authorList>
    </citation>
    <scope>NUCLEOTIDE SEQUENCE [LARGE SCALE GENOMIC DNA]</scope>
    <source>
        <strain evidence="2 3">CLA-JM-H10</strain>
    </source>
</reference>
<gene>
    <name evidence="2" type="ORF">WMO38_02080</name>
</gene>
<sequence length="127" mass="14337">MNDKRALCVKNEQEIVGVLLYSRKYNMICCLAVAPAYRKRGIASILLKEALDKLDRDKDITVSTFGGNDVKGIAPRKLYKKFGFEEGELIEEFGYPNQKFVLHTDKSADNVIIGRKVTVTVDRPLGR</sequence>
<dbReference type="SUPFAM" id="SSF55729">
    <property type="entry name" value="Acyl-CoA N-acyltransferases (Nat)"/>
    <property type="match status" value="1"/>
</dbReference>
<name>A0ABV1GKF0_9FIRM</name>
<organism evidence="2 3">
    <name type="scientific">Lachnospira intestinalis</name>
    <dbReference type="NCBI Taxonomy" id="3133158"/>
    <lineage>
        <taxon>Bacteria</taxon>
        <taxon>Bacillati</taxon>
        <taxon>Bacillota</taxon>
        <taxon>Clostridia</taxon>
        <taxon>Lachnospirales</taxon>
        <taxon>Lachnospiraceae</taxon>
        <taxon>Lachnospira</taxon>
    </lineage>
</organism>
<evidence type="ECO:0000259" key="1">
    <source>
        <dbReference type="PROSITE" id="PS51186"/>
    </source>
</evidence>
<evidence type="ECO:0000313" key="3">
    <source>
        <dbReference type="Proteomes" id="UP001480973"/>
    </source>
</evidence>
<dbReference type="PROSITE" id="PS51186">
    <property type="entry name" value="GNAT"/>
    <property type="match status" value="1"/>
</dbReference>